<feature type="region of interest" description="Disordered" evidence="1">
    <location>
        <begin position="1"/>
        <end position="27"/>
    </location>
</feature>
<dbReference type="OrthoDB" id="3261081at2759"/>
<feature type="compositionally biased region" description="Polar residues" evidence="1">
    <location>
        <begin position="56"/>
        <end position="65"/>
    </location>
</feature>
<gene>
    <name evidence="2" type="ORF">LshimejAT787_1100800</name>
</gene>
<keyword evidence="3" id="KW-1185">Reference proteome</keyword>
<dbReference type="Proteomes" id="UP001063166">
    <property type="component" value="Unassembled WGS sequence"/>
</dbReference>
<comment type="caution">
    <text evidence="2">The sequence shown here is derived from an EMBL/GenBank/DDBJ whole genome shotgun (WGS) entry which is preliminary data.</text>
</comment>
<evidence type="ECO:0000313" key="3">
    <source>
        <dbReference type="Proteomes" id="UP001063166"/>
    </source>
</evidence>
<reference evidence="2" key="1">
    <citation type="submission" date="2022-07" db="EMBL/GenBank/DDBJ databases">
        <title>The genome of Lyophyllum shimeji provides insight into the initial evolution of ectomycorrhizal fungal genome.</title>
        <authorList>
            <person name="Kobayashi Y."/>
            <person name="Shibata T."/>
            <person name="Hirakawa H."/>
            <person name="Shigenobu S."/>
            <person name="Nishiyama T."/>
            <person name="Yamada A."/>
            <person name="Hasebe M."/>
            <person name="Kawaguchi M."/>
        </authorList>
    </citation>
    <scope>NUCLEOTIDE SEQUENCE</scope>
    <source>
        <strain evidence="2">AT787</strain>
    </source>
</reference>
<dbReference type="AlphaFoldDB" id="A0A9P3PU83"/>
<evidence type="ECO:0000313" key="2">
    <source>
        <dbReference type="EMBL" id="GLB42065.1"/>
    </source>
</evidence>
<proteinExistence type="predicted"/>
<sequence>MLFHVRSASASAPPSPRPSPPSSPSRSISLGVGSVADMFLKMRNAQDRAKAHHIESSSGLPQSHQAVAENASGKGGPYELSETFVCTDAVNMFTLLGATRDALLKYAKSFGANCLVDEEWQYTICGPKHHTYRVHISYKACTVRSTASDPHKPVSLDKVKNVPGCMTILHRNAS</sequence>
<name>A0A9P3PU83_LYOSH</name>
<protein>
    <submittedName>
        <fullName evidence="2">Uncharacterized protein</fullName>
    </submittedName>
</protein>
<organism evidence="2 3">
    <name type="scientific">Lyophyllum shimeji</name>
    <name type="common">Hon-shimeji</name>
    <name type="synonym">Tricholoma shimeji</name>
    <dbReference type="NCBI Taxonomy" id="47721"/>
    <lineage>
        <taxon>Eukaryota</taxon>
        <taxon>Fungi</taxon>
        <taxon>Dikarya</taxon>
        <taxon>Basidiomycota</taxon>
        <taxon>Agaricomycotina</taxon>
        <taxon>Agaricomycetes</taxon>
        <taxon>Agaricomycetidae</taxon>
        <taxon>Agaricales</taxon>
        <taxon>Tricholomatineae</taxon>
        <taxon>Lyophyllaceae</taxon>
        <taxon>Lyophyllum</taxon>
    </lineage>
</organism>
<feature type="compositionally biased region" description="Pro residues" evidence="1">
    <location>
        <begin position="13"/>
        <end position="23"/>
    </location>
</feature>
<feature type="region of interest" description="Disordered" evidence="1">
    <location>
        <begin position="50"/>
        <end position="74"/>
    </location>
</feature>
<accession>A0A9P3PU83</accession>
<feature type="compositionally biased region" description="Low complexity" evidence="1">
    <location>
        <begin position="1"/>
        <end position="12"/>
    </location>
</feature>
<dbReference type="EMBL" id="BRPK01000011">
    <property type="protein sequence ID" value="GLB42065.1"/>
    <property type="molecule type" value="Genomic_DNA"/>
</dbReference>
<evidence type="ECO:0000256" key="1">
    <source>
        <dbReference type="SAM" id="MobiDB-lite"/>
    </source>
</evidence>